<evidence type="ECO:0000256" key="7">
    <source>
        <dbReference type="ARBA" id="ARBA00022763"/>
    </source>
</evidence>
<reference evidence="16" key="1">
    <citation type="journal article" date="2019" name="Int. J. Syst. Evol. Microbiol.">
        <title>The Global Catalogue of Microorganisms (GCM) 10K type strain sequencing project: providing services to taxonomists for standard genome sequencing and annotation.</title>
        <authorList>
            <consortium name="The Broad Institute Genomics Platform"/>
            <consortium name="The Broad Institute Genome Sequencing Center for Infectious Disease"/>
            <person name="Wu L."/>
            <person name="Ma J."/>
        </authorList>
    </citation>
    <scope>NUCLEOTIDE SEQUENCE [LARGE SCALE GENOMIC DNA]</scope>
    <source>
        <strain evidence="16">CCM 8604</strain>
    </source>
</reference>
<name>A0ABW2Y3C6_9BIFI</name>
<evidence type="ECO:0000256" key="4">
    <source>
        <dbReference type="ARBA" id="ARBA00022490"/>
    </source>
</evidence>
<keyword evidence="5 13" id="KW-0235">DNA replication</keyword>
<keyword evidence="11 13" id="KW-0742">SOS response</keyword>
<dbReference type="InterPro" id="IPR042174">
    <property type="entry name" value="RecF_2"/>
</dbReference>
<dbReference type="InterPro" id="IPR001238">
    <property type="entry name" value="DNA-binding_RecF"/>
</dbReference>
<comment type="caution">
    <text evidence="15">The sequence shown here is derived from an EMBL/GenBank/DDBJ whole genome shotgun (WGS) entry which is preliminary data.</text>
</comment>
<protein>
    <recommendedName>
        <fullName evidence="3 13">DNA replication and repair protein RecF</fullName>
    </recommendedName>
</protein>
<evidence type="ECO:0000256" key="8">
    <source>
        <dbReference type="ARBA" id="ARBA00022840"/>
    </source>
</evidence>
<evidence type="ECO:0000256" key="5">
    <source>
        <dbReference type="ARBA" id="ARBA00022705"/>
    </source>
</evidence>
<proteinExistence type="inferred from homology"/>
<evidence type="ECO:0000256" key="13">
    <source>
        <dbReference type="HAMAP-Rule" id="MF_00365"/>
    </source>
</evidence>
<dbReference type="RefSeq" id="WP_377938302.1">
    <property type="nucleotide sequence ID" value="NZ_JBHTHQ010000012.1"/>
</dbReference>
<dbReference type="InterPro" id="IPR018078">
    <property type="entry name" value="DNA-binding_RecF_CS"/>
</dbReference>
<dbReference type="HAMAP" id="MF_00365">
    <property type="entry name" value="RecF"/>
    <property type="match status" value="1"/>
</dbReference>
<keyword evidence="7 13" id="KW-0227">DNA damage</keyword>
<evidence type="ECO:0000256" key="10">
    <source>
        <dbReference type="ARBA" id="ARBA00023204"/>
    </source>
</evidence>
<dbReference type="InterPro" id="IPR027417">
    <property type="entry name" value="P-loop_NTPase"/>
</dbReference>
<evidence type="ECO:0000256" key="6">
    <source>
        <dbReference type="ARBA" id="ARBA00022741"/>
    </source>
</evidence>
<dbReference type="Gene3D" id="3.40.50.300">
    <property type="entry name" value="P-loop containing nucleotide triphosphate hydrolases"/>
    <property type="match status" value="1"/>
</dbReference>
<dbReference type="Proteomes" id="UP001597036">
    <property type="component" value="Unassembled WGS sequence"/>
</dbReference>
<dbReference type="PANTHER" id="PTHR32182">
    <property type="entry name" value="DNA REPLICATION AND REPAIR PROTEIN RECF"/>
    <property type="match status" value="1"/>
</dbReference>
<evidence type="ECO:0000256" key="3">
    <source>
        <dbReference type="ARBA" id="ARBA00020170"/>
    </source>
</evidence>
<dbReference type="InterPro" id="IPR003395">
    <property type="entry name" value="RecF/RecN/SMC_N"/>
</dbReference>
<evidence type="ECO:0000313" key="16">
    <source>
        <dbReference type="Proteomes" id="UP001597036"/>
    </source>
</evidence>
<dbReference type="SUPFAM" id="SSF52540">
    <property type="entry name" value="P-loop containing nucleoside triphosphate hydrolases"/>
    <property type="match status" value="1"/>
</dbReference>
<keyword evidence="4 13" id="KW-0963">Cytoplasm</keyword>
<dbReference type="PROSITE" id="PS00617">
    <property type="entry name" value="RECF_1"/>
    <property type="match status" value="1"/>
</dbReference>
<keyword evidence="10 13" id="KW-0234">DNA repair</keyword>
<gene>
    <name evidence="13 15" type="primary">recF</name>
    <name evidence="15" type="ORF">ACFQY8_02085</name>
</gene>
<keyword evidence="16" id="KW-1185">Reference proteome</keyword>
<comment type="similarity">
    <text evidence="2 13">Belongs to the RecF family.</text>
</comment>
<evidence type="ECO:0000259" key="14">
    <source>
        <dbReference type="Pfam" id="PF02463"/>
    </source>
</evidence>
<evidence type="ECO:0000256" key="9">
    <source>
        <dbReference type="ARBA" id="ARBA00023125"/>
    </source>
</evidence>
<accession>A0ABW2Y3C6</accession>
<feature type="binding site" evidence="13">
    <location>
        <begin position="30"/>
        <end position="37"/>
    </location>
    <ligand>
        <name>ATP</name>
        <dbReference type="ChEBI" id="CHEBI:30616"/>
    </ligand>
</feature>
<feature type="domain" description="RecF/RecN/SMC N-terminal" evidence="14">
    <location>
        <begin position="2"/>
        <end position="368"/>
    </location>
</feature>
<dbReference type="Gene3D" id="1.20.1050.90">
    <property type="entry name" value="RecF/RecN/SMC, N-terminal domain"/>
    <property type="match status" value="1"/>
</dbReference>
<dbReference type="Pfam" id="PF02463">
    <property type="entry name" value="SMC_N"/>
    <property type="match status" value="1"/>
</dbReference>
<evidence type="ECO:0000256" key="1">
    <source>
        <dbReference type="ARBA" id="ARBA00004496"/>
    </source>
</evidence>
<evidence type="ECO:0000256" key="11">
    <source>
        <dbReference type="ARBA" id="ARBA00023236"/>
    </source>
</evidence>
<comment type="subcellular location">
    <subcellularLocation>
        <location evidence="1 13">Cytoplasm</location>
    </subcellularLocation>
</comment>
<evidence type="ECO:0000256" key="2">
    <source>
        <dbReference type="ARBA" id="ARBA00008016"/>
    </source>
</evidence>
<evidence type="ECO:0000256" key="12">
    <source>
        <dbReference type="ARBA" id="ARBA00025401"/>
    </source>
</evidence>
<keyword evidence="6 13" id="KW-0547">Nucleotide-binding</keyword>
<organism evidence="15 16">
    <name type="scientific">Alloscardovia venturai</name>
    <dbReference type="NCBI Taxonomy" id="1769421"/>
    <lineage>
        <taxon>Bacteria</taxon>
        <taxon>Bacillati</taxon>
        <taxon>Actinomycetota</taxon>
        <taxon>Actinomycetes</taxon>
        <taxon>Bifidobacteriales</taxon>
        <taxon>Bifidobacteriaceae</taxon>
        <taxon>Alloscardovia</taxon>
    </lineage>
</organism>
<comment type="function">
    <text evidence="12 13">The RecF protein is involved in DNA metabolism; it is required for DNA replication and normal SOS inducibility. RecF binds preferentially to single-stranded, linear DNA. It also seems to bind ATP.</text>
</comment>
<sequence length="420" mass="47458">MYISRLALDHFRSWEQCLLDLAPGITIFYGNNGLGKTNIVEAVEFLSTGLSHRTHSAKPLIQAGQSSAHIRANVVTSSDNVQTNETTYSLTLSSRGGHRARINNGNSLYLRDIVGEIPSVTFAPEDQQLISSDPSVRRHFLDSAAVSLVPGYYELLQRYNHIAKQRVALLKNVAQMRANGQTASADLSQIFTGLEIWTSQLVTTGIELTQARLSVTEKLRKPFERIYQHIAGTHNRVDLEYVPSYEEILVQGQSDKNSAYDDIINHYQRIYEGEVAQARNLIGPHRDDVVFHLNEMNAREYASNGEMWSLALALKMALYEVISRESRENEVQPLLILDDVFAQLDNSRRSQIIDFASNLQQVLITVAAKDDVPEQLLSENMKDRVHFVDVEALRATERVLSDVPDLDEFMRQSEKQEETQ</sequence>
<evidence type="ECO:0000313" key="15">
    <source>
        <dbReference type="EMBL" id="MFD0704540.1"/>
    </source>
</evidence>
<dbReference type="PANTHER" id="PTHR32182:SF0">
    <property type="entry name" value="DNA REPLICATION AND REPAIR PROTEIN RECF"/>
    <property type="match status" value="1"/>
</dbReference>
<dbReference type="NCBIfam" id="TIGR00611">
    <property type="entry name" value="recf"/>
    <property type="match status" value="1"/>
</dbReference>
<keyword evidence="9 13" id="KW-0238">DNA-binding</keyword>
<keyword evidence="8 13" id="KW-0067">ATP-binding</keyword>
<dbReference type="EMBL" id="JBHTHQ010000012">
    <property type="protein sequence ID" value="MFD0704540.1"/>
    <property type="molecule type" value="Genomic_DNA"/>
</dbReference>